<sequence length="330" mass="37392">MATNEPSEHFSVFDQLRPGWLPLLNDLVLVRGNPEEDLESMIATLYKEYLLSDDDGAPAAFARRFDDLYGEIYEPKFNGFNGKKRGWTGYLAVFYETVFSVAVAMDYDEPKQVKVIQLLSELRKLPTHAVKIFVQGEFAWIDSEIWTRDPLFPWALHEHDPGSMTVKDAETLNSQKDIDEFEDHFAAYLSYQTFSARCTAAGLDKGDLFRFESPGSYISALLQSDGELLDCEIVVIAQWILIAGDEIHAECVRKQLPRPARRTAWDGWYDGNGPVIWKQWGDKLAEFAAGLEGGGNPGFRLFENHRDLLTGMLVKARDKIIALEPGLFLK</sequence>
<dbReference type="HOGENOM" id="CLU_055685_0_0_1"/>
<keyword evidence="2" id="KW-1185">Reference proteome</keyword>
<dbReference type="Proteomes" id="UP000001056">
    <property type="component" value="Unassembled WGS sequence"/>
</dbReference>
<gene>
    <name evidence="1" type="ORF">CHGG_05150</name>
</gene>
<dbReference type="GeneID" id="4393064"/>
<dbReference type="eggNOG" id="ENOG502T7VU">
    <property type="taxonomic scope" value="Eukaryota"/>
</dbReference>
<dbReference type="EMBL" id="CH408032">
    <property type="protein sequence ID" value="EAQ88531.1"/>
    <property type="molecule type" value="Genomic_DNA"/>
</dbReference>
<dbReference type="RefSeq" id="XP_001224364.1">
    <property type="nucleotide sequence ID" value="XM_001224363.1"/>
</dbReference>
<accession>Q2GZ96</accession>
<dbReference type="OrthoDB" id="3350591at2759"/>
<reference evidence="2" key="1">
    <citation type="journal article" date="2015" name="Genome Announc.">
        <title>Draft genome sequence of the cellulolytic fungus Chaetomium globosum.</title>
        <authorList>
            <person name="Cuomo C.A."/>
            <person name="Untereiner W.A."/>
            <person name="Ma L.-J."/>
            <person name="Grabherr M."/>
            <person name="Birren B.W."/>
        </authorList>
    </citation>
    <scope>NUCLEOTIDE SEQUENCE [LARGE SCALE GENOMIC DNA]</scope>
    <source>
        <strain evidence="2">ATCC 6205 / CBS 148.51 / DSM 1962 / NBRC 6347 / NRRL 1970</strain>
    </source>
</reference>
<dbReference type="InParanoid" id="Q2GZ96"/>
<dbReference type="AlphaFoldDB" id="Q2GZ96"/>
<dbReference type="STRING" id="306901.Q2GZ96"/>
<name>Q2GZ96_CHAGB</name>
<proteinExistence type="predicted"/>
<protein>
    <submittedName>
        <fullName evidence="1">Uncharacterized protein</fullName>
    </submittedName>
</protein>
<evidence type="ECO:0000313" key="2">
    <source>
        <dbReference type="Proteomes" id="UP000001056"/>
    </source>
</evidence>
<dbReference type="VEuPathDB" id="FungiDB:CHGG_05150"/>
<organism evidence="1 2">
    <name type="scientific">Chaetomium globosum (strain ATCC 6205 / CBS 148.51 / DSM 1962 / NBRC 6347 / NRRL 1970)</name>
    <name type="common">Soil fungus</name>
    <dbReference type="NCBI Taxonomy" id="306901"/>
    <lineage>
        <taxon>Eukaryota</taxon>
        <taxon>Fungi</taxon>
        <taxon>Dikarya</taxon>
        <taxon>Ascomycota</taxon>
        <taxon>Pezizomycotina</taxon>
        <taxon>Sordariomycetes</taxon>
        <taxon>Sordariomycetidae</taxon>
        <taxon>Sordariales</taxon>
        <taxon>Chaetomiaceae</taxon>
        <taxon>Chaetomium</taxon>
    </lineage>
</organism>
<dbReference type="Pfam" id="PF12311">
    <property type="entry name" value="DUF3632"/>
    <property type="match status" value="1"/>
</dbReference>
<dbReference type="OMA" id="RNDCFEN"/>
<evidence type="ECO:0000313" key="1">
    <source>
        <dbReference type="EMBL" id="EAQ88531.1"/>
    </source>
</evidence>
<dbReference type="InterPro" id="IPR022085">
    <property type="entry name" value="OpdG"/>
</dbReference>